<name>A0ABQ0BC33_9FIRM</name>
<gene>
    <name evidence="1" type="ORF">K040078D81_31330</name>
</gene>
<proteinExistence type="predicted"/>
<dbReference type="Proteomes" id="UP001600943">
    <property type="component" value="Unassembled WGS sequence"/>
</dbReference>
<sequence length="84" mass="8934">MPNAIYAIFIVSKDEPDAFLHLHIMVNPAVVTSFAEKCVTSAHEEPESCKLSATVGIVVNNSVNFIVVIAPVVLALALTDPLST</sequence>
<dbReference type="EMBL" id="BAABYW010000001">
    <property type="protein sequence ID" value="GAA6409016.1"/>
    <property type="molecule type" value="Genomic_DNA"/>
</dbReference>
<organism evidence="1 2">
    <name type="scientific">Blautia hominis</name>
    <dbReference type="NCBI Taxonomy" id="2025493"/>
    <lineage>
        <taxon>Bacteria</taxon>
        <taxon>Bacillati</taxon>
        <taxon>Bacillota</taxon>
        <taxon>Clostridia</taxon>
        <taxon>Lachnospirales</taxon>
        <taxon>Lachnospiraceae</taxon>
        <taxon>Blautia</taxon>
    </lineage>
</organism>
<reference evidence="1 2" key="1">
    <citation type="submission" date="2024-04" db="EMBL/GenBank/DDBJ databases">
        <title>Defined microbial consortia suppress multidrug-resistant proinflammatory Enterobacteriaceae via ecological control.</title>
        <authorList>
            <person name="Furuichi M."/>
            <person name="Kawaguchi T."/>
            <person name="Pust M."/>
            <person name="Yasuma K."/>
            <person name="Plichta D."/>
            <person name="Hasegawa N."/>
            <person name="Ohya T."/>
            <person name="Bhattarai S."/>
            <person name="Sasajima S."/>
            <person name="Aoto Y."/>
            <person name="Tuganbaev T."/>
            <person name="Yaginuma M."/>
            <person name="Ueda M."/>
            <person name="Okahashi N."/>
            <person name="Amafuji K."/>
            <person name="Kiridooshi Y."/>
            <person name="Sugita K."/>
            <person name="Strazar M."/>
            <person name="Skelly A."/>
            <person name="Suda W."/>
            <person name="Hattori M."/>
            <person name="Nakamoto N."/>
            <person name="Caballero S."/>
            <person name="Norman J."/>
            <person name="Olle B."/>
            <person name="Tanoue T."/>
            <person name="Arita M."/>
            <person name="Bucci V."/>
            <person name="Atarashi K."/>
            <person name="Xavier R."/>
            <person name="Honda K."/>
        </authorList>
    </citation>
    <scope>NUCLEOTIDE SEQUENCE [LARGE SCALE GENOMIC DNA]</scope>
    <source>
        <strain evidence="2">k04-0078-D8-1</strain>
    </source>
</reference>
<evidence type="ECO:0000313" key="2">
    <source>
        <dbReference type="Proteomes" id="UP001600943"/>
    </source>
</evidence>
<keyword evidence="2" id="KW-1185">Reference proteome</keyword>
<protein>
    <submittedName>
        <fullName evidence="1">Uncharacterized protein</fullName>
    </submittedName>
</protein>
<accession>A0ABQ0BC33</accession>
<evidence type="ECO:0000313" key="1">
    <source>
        <dbReference type="EMBL" id="GAA6409016.1"/>
    </source>
</evidence>
<comment type="caution">
    <text evidence="1">The sequence shown here is derived from an EMBL/GenBank/DDBJ whole genome shotgun (WGS) entry which is preliminary data.</text>
</comment>